<dbReference type="SMART" id="SM00530">
    <property type="entry name" value="HTH_XRE"/>
    <property type="match status" value="1"/>
</dbReference>
<dbReference type="SUPFAM" id="SSF47413">
    <property type="entry name" value="lambda repressor-like DNA-binding domains"/>
    <property type="match status" value="1"/>
</dbReference>
<feature type="domain" description="HTH cro/C1-type" evidence="1">
    <location>
        <begin position="14"/>
        <end position="68"/>
    </location>
</feature>
<organism evidence="2">
    <name type="scientific">Podoviridae sp. ctf5T2</name>
    <dbReference type="NCBI Taxonomy" id="2827743"/>
    <lineage>
        <taxon>Viruses</taxon>
        <taxon>Duplodnaviria</taxon>
        <taxon>Heunggongvirae</taxon>
        <taxon>Uroviricota</taxon>
        <taxon>Caudoviricetes</taxon>
    </lineage>
</organism>
<proteinExistence type="predicted"/>
<reference evidence="2" key="1">
    <citation type="journal article" date="2021" name="Proc. Natl. Acad. Sci. U.S.A.">
        <title>A Catalog of Tens of Thousands of Viruses from Human Metagenomes Reveals Hidden Associations with Chronic Diseases.</title>
        <authorList>
            <person name="Tisza M.J."/>
            <person name="Buck C.B."/>
        </authorList>
    </citation>
    <scope>NUCLEOTIDE SEQUENCE</scope>
    <source>
        <strain evidence="2">Ctf5T2</strain>
    </source>
</reference>
<sequence length="129" mass="15176">MSDLGNREIFSKNLQYYMNLYNKTRMEVAKDNGISYTTLTSWLKGDNYPRIDKIEMLANYFRVNKADLIENKYAKNETYYNDPAVTEYAQAIKDNPELKILFDASKDMSKDDIDFVLNTIEMLKKREGK</sequence>
<dbReference type="Pfam" id="PF13443">
    <property type="entry name" value="HTH_26"/>
    <property type="match status" value="1"/>
</dbReference>
<evidence type="ECO:0000259" key="1">
    <source>
        <dbReference type="PROSITE" id="PS50943"/>
    </source>
</evidence>
<accession>A0A8S5SMP0</accession>
<dbReference type="InterPro" id="IPR001387">
    <property type="entry name" value="Cro/C1-type_HTH"/>
</dbReference>
<protein>
    <submittedName>
        <fullName evidence="2">Repressor protein CI</fullName>
    </submittedName>
</protein>
<dbReference type="InterPro" id="IPR010982">
    <property type="entry name" value="Lambda_DNA-bd_dom_sf"/>
</dbReference>
<dbReference type="CDD" id="cd00093">
    <property type="entry name" value="HTH_XRE"/>
    <property type="match status" value="1"/>
</dbReference>
<evidence type="ECO:0000313" key="2">
    <source>
        <dbReference type="EMBL" id="DAF51834.1"/>
    </source>
</evidence>
<dbReference type="EMBL" id="BK032623">
    <property type="protein sequence ID" value="DAF51834.1"/>
    <property type="molecule type" value="Genomic_DNA"/>
</dbReference>
<dbReference type="PROSITE" id="PS50943">
    <property type="entry name" value="HTH_CROC1"/>
    <property type="match status" value="1"/>
</dbReference>
<name>A0A8S5SMP0_9CAUD</name>
<dbReference type="GO" id="GO:0003677">
    <property type="term" value="F:DNA binding"/>
    <property type="evidence" value="ECO:0007669"/>
    <property type="project" value="InterPro"/>
</dbReference>
<dbReference type="Gene3D" id="1.10.260.40">
    <property type="entry name" value="lambda repressor-like DNA-binding domains"/>
    <property type="match status" value="1"/>
</dbReference>